<dbReference type="Pfam" id="PF00288">
    <property type="entry name" value="GHMP_kinases_N"/>
    <property type="match status" value="1"/>
</dbReference>
<dbReference type="InterPro" id="IPR000705">
    <property type="entry name" value="Galactokinase"/>
</dbReference>
<dbReference type="OrthoDB" id="250531at2"/>
<keyword evidence="5" id="KW-0547">Nucleotide-binding</keyword>
<dbReference type="RefSeq" id="WP_133994083.1">
    <property type="nucleotide sequence ID" value="NZ_SODV01000001.1"/>
</dbReference>
<dbReference type="PRINTS" id="PR00473">
    <property type="entry name" value="GALCTOKINASE"/>
</dbReference>
<dbReference type="PRINTS" id="PR00959">
    <property type="entry name" value="MEVGALKINASE"/>
</dbReference>
<keyword evidence="10" id="KW-0119">Carbohydrate metabolism</keyword>
<evidence type="ECO:0000256" key="4">
    <source>
        <dbReference type="ARBA" id="ARBA00022723"/>
    </source>
</evidence>
<dbReference type="Gene3D" id="3.30.230.10">
    <property type="match status" value="1"/>
</dbReference>
<evidence type="ECO:0000256" key="10">
    <source>
        <dbReference type="ARBA" id="ARBA00023277"/>
    </source>
</evidence>
<dbReference type="EC" id="2.7.1.6" evidence="11"/>
<dbReference type="FunFam" id="3.30.70.890:FF:000001">
    <property type="entry name" value="Galactokinase"/>
    <property type="match status" value="1"/>
</dbReference>
<keyword evidence="16" id="KW-1185">Reference proteome</keyword>
<evidence type="ECO:0000256" key="8">
    <source>
        <dbReference type="ARBA" id="ARBA00022842"/>
    </source>
</evidence>
<dbReference type="InterPro" id="IPR006203">
    <property type="entry name" value="GHMP_knse_ATP-bd_CS"/>
</dbReference>
<evidence type="ECO:0000259" key="14">
    <source>
        <dbReference type="Pfam" id="PF10509"/>
    </source>
</evidence>
<dbReference type="EMBL" id="SODV01000001">
    <property type="protein sequence ID" value="TDX01497.1"/>
    <property type="molecule type" value="Genomic_DNA"/>
</dbReference>
<evidence type="ECO:0000256" key="9">
    <source>
        <dbReference type="ARBA" id="ARBA00023144"/>
    </source>
</evidence>
<dbReference type="GO" id="GO:0004335">
    <property type="term" value="F:galactokinase activity"/>
    <property type="evidence" value="ECO:0007669"/>
    <property type="project" value="UniProtKB-UniRule"/>
</dbReference>
<gene>
    <name evidence="15" type="ORF">EDB95_2535</name>
</gene>
<keyword evidence="6 15" id="KW-0418">Kinase</keyword>
<feature type="domain" description="GHMP kinase N-terminal" evidence="12">
    <location>
        <begin position="78"/>
        <end position="166"/>
    </location>
</feature>
<evidence type="ECO:0000256" key="7">
    <source>
        <dbReference type="ARBA" id="ARBA00022840"/>
    </source>
</evidence>
<evidence type="ECO:0000313" key="16">
    <source>
        <dbReference type="Proteomes" id="UP000294498"/>
    </source>
</evidence>
<dbReference type="SUPFAM" id="SSF54211">
    <property type="entry name" value="Ribosomal protein S5 domain 2-like"/>
    <property type="match status" value="1"/>
</dbReference>
<keyword evidence="8" id="KW-0460">Magnesium</keyword>
<dbReference type="InterPro" id="IPR019539">
    <property type="entry name" value="GalKase_N"/>
</dbReference>
<dbReference type="SUPFAM" id="SSF55060">
    <property type="entry name" value="GHMP Kinase, C-terminal domain"/>
    <property type="match status" value="1"/>
</dbReference>
<feature type="domain" description="GHMP kinase C-terminal" evidence="13">
    <location>
        <begin position="267"/>
        <end position="346"/>
    </location>
</feature>
<keyword evidence="7" id="KW-0067">ATP-binding</keyword>
<dbReference type="InterPro" id="IPR006204">
    <property type="entry name" value="GHMP_kinase_N_dom"/>
</dbReference>
<keyword evidence="9" id="KW-0299">Galactose metabolism</keyword>
<dbReference type="AlphaFoldDB" id="A0A4R8DVQ3"/>
<dbReference type="PANTHER" id="PTHR10457:SF7">
    <property type="entry name" value="GALACTOKINASE-RELATED"/>
    <property type="match status" value="1"/>
</dbReference>
<evidence type="ECO:0000256" key="11">
    <source>
        <dbReference type="NCBIfam" id="TIGR00131"/>
    </source>
</evidence>
<evidence type="ECO:0000256" key="5">
    <source>
        <dbReference type="ARBA" id="ARBA00022741"/>
    </source>
</evidence>
<dbReference type="InterPro" id="IPR013750">
    <property type="entry name" value="GHMP_kinase_C_dom"/>
</dbReference>
<name>A0A4R8DVQ3_9BACT</name>
<dbReference type="GO" id="GO:0006012">
    <property type="term" value="P:galactose metabolic process"/>
    <property type="evidence" value="ECO:0007669"/>
    <property type="project" value="UniProtKB-UniRule"/>
</dbReference>
<evidence type="ECO:0000256" key="1">
    <source>
        <dbReference type="ARBA" id="ARBA00006566"/>
    </source>
</evidence>
<dbReference type="Gene3D" id="3.30.70.890">
    <property type="entry name" value="GHMP kinase, C-terminal domain"/>
    <property type="match status" value="1"/>
</dbReference>
<dbReference type="FunFam" id="3.30.230.10:FF:000017">
    <property type="entry name" value="Galactokinase"/>
    <property type="match status" value="1"/>
</dbReference>
<keyword evidence="2" id="KW-0963">Cytoplasm</keyword>
<evidence type="ECO:0000259" key="13">
    <source>
        <dbReference type="Pfam" id="PF08544"/>
    </source>
</evidence>
<evidence type="ECO:0000313" key="15">
    <source>
        <dbReference type="EMBL" id="TDX01497.1"/>
    </source>
</evidence>
<evidence type="ECO:0000256" key="2">
    <source>
        <dbReference type="ARBA" id="ARBA00022490"/>
    </source>
</evidence>
<dbReference type="Pfam" id="PF08544">
    <property type="entry name" value="GHMP_kinases_C"/>
    <property type="match status" value="1"/>
</dbReference>
<reference evidence="15 16" key="1">
    <citation type="submission" date="2019-03" db="EMBL/GenBank/DDBJ databases">
        <title>Genomic Encyclopedia of Type Strains, Phase IV (KMG-IV): sequencing the most valuable type-strain genomes for metagenomic binning, comparative biology and taxonomic classification.</title>
        <authorList>
            <person name="Goeker M."/>
        </authorList>
    </citation>
    <scope>NUCLEOTIDE SEQUENCE [LARGE SCALE GENOMIC DNA]</scope>
    <source>
        <strain evidence="15 16">DSM 100059</strain>
    </source>
</reference>
<dbReference type="PROSITE" id="PS00106">
    <property type="entry name" value="GALACTOKINASE"/>
    <property type="match status" value="1"/>
</dbReference>
<dbReference type="PROSITE" id="PS00627">
    <property type="entry name" value="GHMP_KINASES_ATP"/>
    <property type="match status" value="1"/>
</dbReference>
<comment type="similarity">
    <text evidence="1">Belongs to the GHMP kinase family. GalK subfamily.</text>
</comment>
<dbReference type="InterPro" id="IPR014721">
    <property type="entry name" value="Ribsml_uS5_D2-typ_fold_subgr"/>
</dbReference>
<dbReference type="Proteomes" id="UP000294498">
    <property type="component" value="Unassembled WGS sequence"/>
</dbReference>
<comment type="caution">
    <text evidence="15">The sequence shown here is derived from an EMBL/GenBank/DDBJ whole genome shotgun (WGS) entry which is preliminary data.</text>
</comment>
<dbReference type="GO" id="GO:0005524">
    <property type="term" value="F:ATP binding"/>
    <property type="evidence" value="ECO:0007669"/>
    <property type="project" value="UniProtKB-UniRule"/>
</dbReference>
<feature type="domain" description="Galactokinase N-terminal" evidence="14">
    <location>
        <begin position="8"/>
        <end position="41"/>
    </location>
</feature>
<protein>
    <recommendedName>
        <fullName evidence="11">Galactokinase</fullName>
        <ecNumber evidence="11">2.7.1.6</ecNumber>
    </recommendedName>
</protein>
<evidence type="ECO:0000256" key="6">
    <source>
        <dbReference type="ARBA" id="ARBA00022777"/>
    </source>
</evidence>
<dbReference type="GO" id="GO:0046872">
    <property type="term" value="F:metal ion binding"/>
    <property type="evidence" value="ECO:0007669"/>
    <property type="project" value="UniProtKB-KW"/>
</dbReference>
<keyword evidence="4" id="KW-0479">Metal-binding</keyword>
<dbReference type="InterPro" id="IPR020568">
    <property type="entry name" value="Ribosomal_Su5_D2-typ_SF"/>
</dbReference>
<accession>A0A4R8DVQ3</accession>
<dbReference type="InterPro" id="IPR036554">
    <property type="entry name" value="GHMP_kinase_C_sf"/>
</dbReference>
<organism evidence="15 16">
    <name type="scientific">Dinghuibacter silviterrae</name>
    <dbReference type="NCBI Taxonomy" id="1539049"/>
    <lineage>
        <taxon>Bacteria</taxon>
        <taxon>Pseudomonadati</taxon>
        <taxon>Bacteroidota</taxon>
        <taxon>Chitinophagia</taxon>
        <taxon>Chitinophagales</taxon>
        <taxon>Chitinophagaceae</taxon>
        <taxon>Dinghuibacter</taxon>
    </lineage>
</organism>
<proteinExistence type="inferred from homology"/>
<dbReference type="PIRSF" id="PIRSF000530">
    <property type="entry name" value="Galactokinase"/>
    <property type="match status" value="1"/>
</dbReference>
<dbReference type="GO" id="GO:0005829">
    <property type="term" value="C:cytosol"/>
    <property type="evidence" value="ECO:0007669"/>
    <property type="project" value="TreeGrafter"/>
</dbReference>
<dbReference type="InterPro" id="IPR006206">
    <property type="entry name" value="Mevalonate/galactokinase"/>
</dbReference>
<dbReference type="NCBIfam" id="TIGR00131">
    <property type="entry name" value="gal_kin"/>
    <property type="match status" value="1"/>
</dbReference>
<dbReference type="InterPro" id="IPR019741">
    <property type="entry name" value="Galactokinase_CS"/>
</dbReference>
<sequence length="368" mass="40490">MTHIAKTILSRSPGRINLIGEHTDYNNGFVLPAAIDKAAYIRFTTREDNKILLTSRDYQTTHETTLEAVAPSDKGWPNYLLGVVDQLLKKGIPLTGFEAEVWGDVPAGAGLSSSAAVECAMLIALDAAYGLGMTRMEMAQTAQAAEHAFAGVKVGIMDPFASLFGKEGHVIRLDCRSLEYEYVPFHAEGYRLVLCDSGVHHSLASSEYNVRRHQCETGVAAIQQIHPEVKSLRDVLPSMLKEIKDPIIYNRCKYVVEENLRLVAACEDLEKNDLVAFGQKLYKTHDGLSRLYEVSCPELDFLVEKAKPQEMVLGARMMGGGFGGCTLNLVKADGVDVFRERMTEAYQKELGKTLKVYVANIGNGGNVL</sequence>
<evidence type="ECO:0000256" key="3">
    <source>
        <dbReference type="ARBA" id="ARBA00022679"/>
    </source>
</evidence>
<dbReference type="PANTHER" id="PTHR10457">
    <property type="entry name" value="MEVALONATE KINASE/GALACTOKINASE"/>
    <property type="match status" value="1"/>
</dbReference>
<dbReference type="Pfam" id="PF10509">
    <property type="entry name" value="GalKase_gal_bdg"/>
    <property type="match status" value="1"/>
</dbReference>
<keyword evidence="3" id="KW-0808">Transferase</keyword>
<evidence type="ECO:0000259" key="12">
    <source>
        <dbReference type="Pfam" id="PF00288"/>
    </source>
</evidence>